<sequence>MEQRQRLQGKRALITGGGGGIGAATARLFCAAGASVMLVDANAEALERTAAAIVDQVPGARLQTLAANVNDPAQAKRAAQQAADNFGGLDVLVNNAATRNYSAVADATPQEWHAMVDVNLVGTSNYCGAALPLLRASGQGSIINVSSCYAVTGRKGMGLYDATKAGMLAMTRTLAFEEAAHGVRANAVCPGSTLTDFHIGRAQAAGKSLDVLKEQRQDTSLLGRWASPDEIAWPILWLASDEASFITGTTLMVDGGLHVM</sequence>
<name>A0A370P2E1_9BURK</name>
<dbReference type="PRINTS" id="PR00080">
    <property type="entry name" value="SDRFAMILY"/>
</dbReference>
<accession>A0A370P2E1</accession>
<dbReference type="RefSeq" id="WP_115013241.1">
    <property type="nucleotide sequence ID" value="NZ_QKWJ01000002.1"/>
</dbReference>
<proteinExistence type="inferred from homology"/>
<dbReference type="CDD" id="cd05233">
    <property type="entry name" value="SDR_c"/>
    <property type="match status" value="1"/>
</dbReference>
<dbReference type="InterPro" id="IPR036291">
    <property type="entry name" value="NAD(P)-bd_dom_sf"/>
</dbReference>
<keyword evidence="2" id="KW-0560">Oxidoreductase</keyword>
<dbReference type="SUPFAM" id="SSF51735">
    <property type="entry name" value="NAD(P)-binding Rossmann-fold domains"/>
    <property type="match status" value="1"/>
</dbReference>
<dbReference type="InterPro" id="IPR002347">
    <property type="entry name" value="SDR_fam"/>
</dbReference>
<dbReference type="Gene3D" id="3.40.50.720">
    <property type="entry name" value="NAD(P)-binding Rossmann-like Domain"/>
    <property type="match status" value="1"/>
</dbReference>
<evidence type="ECO:0000256" key="2">
    <source>
        <dbReference type="ARBA" id="ARBA00023002"/>
    </source>
</evidence>
<dbReference type="PRINTS" id="PR00081">
    <property type="entry name" value="GDHRDH"/>
</dbReference>
<dbReference type="Pfam" id="PF13561">
    <property type="entry name" value="adh_short_C2"/>
    <property type="match status" value="1"/>
</dbReference>
<evidence type="ECO:0000256" key="1">
    <source>
        <dbReference type="ARBA" id="ARBA00006484"/>
    </source>
</evidence>
<dbReference type="FunFam" id="3.40.50.720:FF:000084">
    <property type="entry name" value="Short-chain dehydrogenase reductase"/>
    <property type="match status" value="1"/>
</dbReference>
<evidence type="ECO:0000313" key="3">
    <source>
        <dbReference type="EMBL" id="RDK11968.1"/>
    </source>
</evidence>
<dbReference type="AlphaFoldDB" id="A0A370P2E1"/>
<protein>
    <submittedName>
        <fullName evidence="3">Short-chain dehydrogenase</fullName>
    </submittedName>
</protein>
<dbReference type="EMBL" id="QKWJ01000002">
    <property type="protein sequence ID" value="RDK11968.1"/>
    <property type="molecule type" value="Genomic_DNA"/>
</dbReference>
<reference evidence="3 4" key="1">
    <citation type="submission" date="2018-06" db="EMBL/GenBank/DDBJ databases">
        <authorList>
            <person name="Feng T."/>
            <person name="Jeon C.O."/>
        </authorList>
    </citation>
    <scope>NUCLEOTIDE SEQUENCE [LARGE SCALE GENOMIC DNA]</scope>
    <source>
        <strain evidence="3 4">S23</strain>
    </source>
</reference>
<gene>
    <name evidence="3" type="ORF">DN412_03020</name>
</gene>
<dbReference type="PANTHER" id="PTHR24321">
    <property type="entry name" value="DEHYDROGENASES, SHORT CHAIN"/>
    <property type="match status" value="1"/>
</dbReference>
<keyword evidence="4" id="KW-1185">Reference proteome</keyword>
<evidence type="ECO:0000313" key="4">
    <source>
        <dbReference type="Proteomes" id="UP000255165"/>
    </source>
</evidence>
<dbReference type="Proteomes" id="UP000255165">
    <property type="component" value="Unassembled WGS sequence"/>
</dbReference>
<comment type="similarity">
    <text evidence="1">Belongs to the short-chain dehydrogenases/reductases (SDR) family.</text>
</comment>
<dbReference type="PANTHER" id="PTHR24321:SF8">
    <property type="entry name" value="ESTRADIOL 17-BETA-DEHYDROGENASE 8-RELATED"/>
    <property type="match status" value="1"/>
</dbReference>
<organism evidence="3 4">
    <name type="scientific">Cupriavidus lacunae</name>
    <dbReference type="NCBI Taxonomy" id="2666307"/>
    <lineage>
        <taxon>Bacteria</taxon>
        <taxon>Pseudomonadati</taxon>
        <taxon>Pseudomonadota</taxon>
        <taxon>Betaproteobacteria</taxon>
        <taxon>Burkholderiales</taxon>
        <taxon>Burkholderiaceae</taxon>
        <taxon>Cupriavidus</taxon>
    </lineage>
</organism>
<comment type="caution">
    <text evidence="3">The sequence shown here is derived from an EMBL/GenBank/DDBJ whole genome shotgun (WGS) entry which is preliminary data.</text>
</comment>
<dbReference type="GO" id="GO:0016491">
    <property type="term" value="F:oxidoreductase activity"/>
    <property type="evidence" value="ECO:0007669"/>
    <property type="project" value="UniProtKB-KW"/>
</dbReference>